<feature type="transmembrane region" description="Helical" evidence="6">
    <location>
        <begin position="417"/>
        <end position="435"/>
    </location>
</feature>
<dbReference type="Pfam" id="PF00753">
    <property type="entry name" value="Lactamase_B"/>
    <property type="match status" value="1"/>
</dbReference>
<comment type="subcellular location">
    <subcellularLocation>
        <location evidence="1">Cell membrane</location>
        <topology evidence="1">Multi-pass membrane protein</topology>
    </subcellularLocation>
</comment>
<comment type="caution">
    <text evidence="8">The sequence shown here is derived from an EMBL/GenBank/DDBJ whole genome shotgun (WGS) entry which is preliminary data.</text>
</comment>
<evidence type="ECO:0000256" key="6">
    <source>
        <dbReference type="SAM" id="Phobius"/>
    </source>
</evidence>
<dbReference type="InterPro" id="IPR052159">
    <property type="entry name" value="Competence_DNA_uptake"/>
</dbReference>
<sequence>MTIVILAFAAGVLWLQTQAALPDGTMLLGMSAIGALCCGASAAKVRLRWVLPVGTFLFGIVWAGWFAGYRMADQLPLSSEGRDIDVVGVVAEMPQITDRGTRFRFAVESSTLPVPRQISLTWYAHRMADDDVPEVVPVVVHAGERWRFQVRLKRPHGSLNPESFDYEAWLFERGIRATGYIRDAPDSGAIKAHVPGFGIGVERLRERLRDRYQSVLGDRPYAGILIALSVGDQQAISPGLWQIFSRTGLTHLMSISGLHITMVAGLFYMLAGWLWRRSSRLPLYLPAQHAAALGGVAAAFAYCLLAGFAVPAQRTLYMLTTVAAASLLRRRPATRQMLAIALLVVLLLDPWAVFSAGFWLSFGAVALLFYTGSGRLAAGHWLSQWGRAQWAMLAGMLPLLLALFQQFSLVSPLANALAIPIISFIVTPLTLLAALPGLQFLLWPAYWVTQLLMLFVAFLADLPGAIWQQHAPPLWATLLALIGTAWLMLPRAVPARWVGVLLYLPLLFVPPERPLEGDMKMAVLDVGQGLAVHVQTHGHDLIFDTGPSFAPDADSGTRVLVPYLRAAGVQKLDGLVVSHEDNDHEGGADSLLQAIPTGWLLSSLPFEHPLSAAPVRHVACSDGQRWQWDGVSFEVLHPAAAQYLHPPPKTNNMSCVLRVVSRQGSVLLTGDIETVDEMRLLQRHATELRSDVLLVPHHGSNTSSSPEFIAAVAASRGVFTVGYRNRFAHPRPNIVARYRERNVQMFRSDEDGAVSFDFRAGGIQVSREREQRKRYWHGA</sequence>
<feature type="transmembrane region" description="Helical" evidence="6">
    <location>
        <begin position="472"/>
        <end position="489"/>
    </location>
</feature>
<dbReference type="Proteomes" id="UP000742786">
    <property type="component" value="Unassembled WGS sequence"/>
</dbReference>
<name>A0A916J686_9PROT</name>
<feature type="transmembrane region" description="Helical" evidence="6">
    <location>
        <begin position="441"/>
        <end position="460"/>
    </location>
</feature>
<dbReference type="SUPFAM" id="SSF56281">
    <property type="entry name" value="Metallo-hydrolase/oxidoreductase"/>
    <property type="match status" value="1"/>
</dbReference>
<keyword evidence="4 6" id="KW-1133">Transmembrane helix</keyword>
<dbReference type="InterPro" id="IPR036866">
    <property type="entry name" value="RibonucZ/Hydroxyglut_hydro"/>
</dbReference>
<keyword evidence="9" id="KW-1185">Reference proteome</keyword>
<reference evidence="8" key="1">
    <citation type="submission" date="2021-04" db="EMBL/GenBank/DDBJ databases">
        <authorList>
            <person name="Hornung B."/>
        </authorList>
    </citation>
    <scope>NUCLEOTIDE SEQUENCE</scope>
    <source>
        <strain evidence="8">G5G6</strain>
    </source>
</reference>
<feature type="transmembrane region" description="Helical" evidence="6">
    <location>
        <begin position="337"/>
        <end position="370"/>
    </location>
</feature>
<dbReference type="GO" id="GO:0005886">
    <property type="term" value="C:plasma membrane"/>
    <property type="evidence" value="ECO:0007669"/>
    <property type="project" value="UniProtKB-SubCell"/>
</dbReference>
<dbReference type="InterPro" id="IPR004477">
    <property type="entry name" value="ComEC_N"/>
</dbReference>
<feature type="transmembrane region" description="Helical" evidence="6">
    <location>
        <begin position="252"/>
        <end position="275"/>
    </location>
</feature>
<dbReference type="EMBL" id="CAJQUM010000001">
    <property type="protein sequence ID" value="CAG4883176.1"/>
    <property type="molecule type" value="Genomic_DNA"/>
</dbReference>
<evidence type="ECO:0000256" key="4">
    <source>
        <dbReference type="ARBA" id="ARBA00022989"/>
    </source>
</evidence>
<keyword evidence="5 6" id="KW-0472">Membrane</keyword>
<proteinExistence type="predicted"/>
<evidence type="ECO:0000256" key="2">
    <source>
        <dbReference type="ARBA" id="ARBA00022475"/>
    </source>
</evidence>
<dbReference type="PANTHER" id="PTHR30619">
    <property type="entry name" value="DNA INTERNALIZATION/COMPETENCE PROTEIN COMEC/REC2"/>
    <property type="match status" value="1"/>
</dbReference>
<accession>A0A916J686</accession>
<dbReference type="GO" id="GO:0030420">
    <property type="term" value="P:establishment of competence for transformation"/>
    <property type="evidence" value="ECO:0007669"/>
    <property type="project" value="InterPro"/>
</dbReference>
<dbReference type="Gene3D" id="3.60.15.10">
    <property type="entry name" value="Ribonuclease Z/Hydroxyacylglutathione hydrolase-like"/>
    <property type="match status" value="1"/>
</dbReference>
<evidence type="ECO:0000313" key="8">
    <source>
        <dbReference type="EMBL" id="CAG4883176.1"/>
    </source>
</evidence>
<evidence type="ECO:0000259" key="7">
    <source>
        <dbReference type="SMART" id="SM00849"/>
    </source>
</evidence>
<dbReference type="InterPro" id="IPR025405">
    <property type="entry name" value="DUF4131"/>
</dbReference>
<feature type="transmembrane region" description="Helical" evidence="6">
    <location>
        <begin position="390"/>
        <end position="410"/>
    </location>
</feature>
<evidence type="ECO:0000313" key="9">
    <source>
        <dbReference type="Proteomes" id="UP000742786"/>
    </source>
</evidence>
<keyword evidence="3 6" id="KW-0812">Transmembrane</keyword>
<dbReference type="Pfam" id="PF03772">
    <property type="entry name" value="Competence"/>
    <property type="match status" value="1"/>
</dbReference>
<protein>
    <submittedName>
        <fullName evidence="8">DNA internalization-related competence protein ComEC/Rec2</fullName>
    </submittedName>
</protein>
<evidence type="ECO:0000256" key="3">
    <source>
        <dbReference type="ARBA" id="ARBA00022692"/>
    </source>
</evidence>
<gene>
    <name evidence="8" type="ORF">GTOL_11058</name>
</gene>
<dbReference type="NCBIfam" id="TIGR00361">
    <property type="entry name" value="ComEC_Rec2"/>
    <property type="match status" value="1"/>
</dbReference>
<dbReference type="Pfam" id="PF13567">
    <property type="entry name" value="DUF4131"/>
    <property type="match status" value="1"/>
</dbReference>
<dbReference type="InterPro" id="IPR035681">
    <property type="entry name" value="ComA-like_MBL"/>
</dbReference>
<evidence type="ECO:0000256" key="5">
    <source>
        <dbReference type="ARBA" id="ARBA00023136"/>
    </source>
</evidence>
<organism evidence="8 9">
    <name type="scientific">Georgfuchsia toluolica</name>
    <dbReference type="NCBI Taxonomy" id="424218"/>
    <lineage>
        <taxon>Bacteria</taxon>
        <taxon>Pseudomonadati</taxon>
        <taxon>Pseudomonadota</taxon>
        <taxon>Betaproteobacteria</taxon>
        <taxon>Nitrosomonadales</taxon>
        <taxon>Sterolibacteriaceae</taxon>
        <taxon>Georgfuchsia</taxon>
    </lineage>
</organism>
<evidence type="ECO:0000256" key="1">
    <source>
        <dbReference type="ARBA" id="ARBA00004651"/>
    </source>
</evidence>
<dbReference type="SMART" id="SM00849">
    <property type="entry name" value="Lactamase_B"/>
    <property type="match status" value="1"/>
</dbReference>
<dbReference type="InterPro" id="IPR004797">
    <property type="entry name" value="Competence_ComEC/Rec2"/>
</dbReference>
<feature type="domain" description="Metallo-beta-lactamase" evidence="7">
    <location>
        <begin position="528"/>
        <end position="698"/>
    </location>
</feature>
<keyword evidence="2" id="KW-1003">Cell membrane</keyword>
<feature type="transmembrane region" description="Helical" evidence="6">
    <location>
        <begin position="49"/>
        <end position="69"/>
    </location>
</feature>
<dbReference type="NCBIfam" id="TIGR00360">
    <property type="entry name" value="ComEC_N-term"/>
    <property type="match status" value="1"/>
</dbReference>
<dbReference type="PANTHER" id="PTHR30619:SF1">
    <property type="entry name" value="RECOMBINATION PROTEIN 2"/>
    <property type="match status" value="1"/>
</dbReference>
<dbReference type="AlphaFoldDB" id="A0A916J686"/>
<dbReference type="RefSeq" id="WP_220635171.1">
    <property type="nucleotide sequence ID" value="NZ_CAJQUM010000001.1"/>
</dbReference>
<dbReference type="InterPro" id="IPR001279">
    <property type="entry name" value="Metallo-B-lactamas"/>
</dbReference>
<feature type="transmembrane region" description="Helical" evidence="6">
    <location>
        <begin position="287"/>
        <end position="310"/>
    </location>
</feature>
<dbReference type="CDD" id="cd07731">
    <property type="entry name" value="ComA-like_MBL-fold"/>
    <property type="match status" value="1"/>
</dbReference>